<dbReference type="KEGG" id="nps:KRR39_05620"/>
<feature type="domain" description="GP-PDE" evidence="1">
    <location>
        <begin position="18"/>
        <end position="266"/>
    </location>
</feature>
<evidence type="ECO:0000313" key="3">
    <source>
        <dbReference type="Proteomes" id="UP000683575"/>
    </source>
</evidence>
<proteinExistence type="predicted"/>
<dbReference type="Pfam" id="PF03009">
    <property type="entry name" value="GDPD"/>
    <property type="match status" value="1"/>
</dbReference>
<dbReference type="PANTHER" id="PTHR46211">
    <property type="entry name" value="GLYCEROPHOSPHORYL DIESTER PHOSPHODIESTERASE"/>
    <property type="match status" value="1"/>
</dbReference>
<dbReference type="EMBL" id="CP077062">
    <property type="protein sequence ID" value="QWZ09264.1"/>
    <property type="molecule type" value="Genomic_DNA"/>
</dbReference>
<sequence length="274" mass="29756">MTLLGHRPADRLRQPSQPAVVAHRGASVQAPENTLAAFRRAIVLGASAVEIDVQRTRDGALVVLHDATLTRTTDAETRLPGRGPWRVADLTYDEVATLDAGSWHDRAYAGERAPLLREVLDLLHATGTGLLLEVKSPSSAPGIEADLHAELRSAPGYLADALWEQRLVVQSFDHDSMRRLKERAPDVPVGLLGSPPRRRLPELATWADQVNPRHRSVRASFVDAVHDAGLACQVWTVDRATDMLRAAALGVDGVITNRPDVLRGLLRVPVPNAA</sequence>
<gene>
    <name evidence="2" type="ORF">KRR39_05620</name>
</gene>
<dbReference type="PROSITE" id="PS51704">
    <property type="entry name" value="GP_PDE"/>
    <property type="match status" value="1"/>
</dbReference>
<reference evidence="2" key="1">
    <citation type="submission" date="2021-06" db="EMBL/GenBank/DDBJ databases">
        <title>Complete genome sequence of Nocardioides sp. G188.</title>
        <authorList>
            <person name="Im W.-T."/>
        </authorList>
    </citation>
    <scope>NUCLEOTIDE SEQUENCE</scope>
    <source>
        <strain evidence="2">G188</strain>
    </source>
</reference>
<dbReference type="PANTHER" id="PTHR46211:SF1">
    <property type="entry name" value="GLYCEROPHOSPHODIESTER PHOSPHODIESTERASE, CYTOPLASMIC"/>
    <property type="match status" value="1"/>
</dbReference>
<protein>
    <submittedName>
        <fullName evidence="2">Glycerophosphodiester phosphodiesterase</fullName>
    </submittedName>
</protein>
<accession>A0A975T1Q1</accession>
<keyword evidence="3" id="KW-1185">Reference proteome</keyword>
<evidence type="ECO:0000313" key="2">
    <source>
        <dbReference type="EMBL" id="QWZ09264.1"/>
    </source>
</evidence>
<dbReference type="GO" id="GO:0006629">
    <property type="term" value="P:lipid metabolic process"/>
    <property type="evidence" value="ECO:0007669"/>
    <property type="project" value="InterPro"/>
</dbReference>
<dbReference type="GO" id="GO:0008081">
    <property type="term" value="F:phosphoric diester hydrolase activity"/>
    <property type="evidence" value="ECO:0007669"/>
    <property type="project" value="InterPro"/>
</dbReference>
<dbReference type="AlphaFoldDB" id="A0A975T1Q1"/>
<dbReference type="Proteomes" id="UP000683575">
    <property type="component" value="Chromosome"/>
</dbReference>
<dbReference type="InterPro" id="IPR030395">
    <property type="entry name" value="GP_PDE_dom"/>
</dbReference>
<organism evidence="2 3">
    <name type="scientific">Nocardioides panacis</name>
    <dbReference type="NCBI Taxonomy" id="2849501"/>
    <lineage>
        <taxon>Bacteria</taxon>
        <taxon>Bacillati</taxon>
        <taxon>Actinomycetota</taxon>
        <taxon>Actinomycetes</taxon>
        <taxon>Propionibacteriales</taxon>
        <taxon>Nocardioidaceae</taxon>
        <taxon>Nocardioides</taxon>
    </lineage>
</organism>
<dbReference type="RefSeq" id="WP_216941110.1">
    <property type="nucleotide sequence ID" value="NZ_CP077062.1"/>
</dbReference>
<name>A0A975T1Q1_9ACTN</name>
<evidence type="ECO:0000259" key="1">
    <source>
        <dbReference type="PROSITE" id="PS51704"/>
    </source>
</evidence>